<reference evidence="1" key="1">
    <citation type="submission" date="2009-10" db="EMBL/GenBank/DDBJ databases">
        <title>Diversity of trophic interactions inside an arsenic-rich microbial ecosystem.</title>
        <authorList>
            <person name="Bertin P.N."/>
            <person name="Heinrich-Salmeron A."/>
            <person name="Pelletier E."/>
            <person name="Goulhen-Chollet F."/>
            <person name="Arsene-Ploetze F."/>
            <person name="Gallien S."/>
            <person name="Calteau A."/>
            <person name="Vallenet D."/>
            <person name="Casiot C."/>
            <person name="Chane-Woon-Ming B."/>
            <person name="Giloteaux L."/>
            <person name="Barakat M."/>
            <person name="Bonnefoy V."/>
            <person name="Bruneel O."/>
            <person name="Chandler M."/>
            <person name="Cleiss J."/>
            <person name="Duran R."/>
            <person name="Elbaz-Poulichet F."/>
            <person name="Fonknechten N."/>
            <person name="Lauga B."/>
            <person name="Mornico D."/>
            <person name="Ortet P."/>
            <person name="Schaeffer C."/>
            <person name="Siguier P."/>
            <person name="Alexander Thil Smith A."/>
            <person name="Van Dorsselaer A."/>
            <person name="Weissenbach J."/>
            <person name="Medigue C."/>
            <person name="Le Paslier D."/>
        </authorList>
    </citation>
    <scope>NUCLEOTIDE SEQUENCE</scope>
</reference>
<proteinExistence type="predicted"/>
<comment type="caution">
    <text evidence="1">The sequence shown here is derived from an EMBL/GenBank/DDBJ whole genome shotgun (WGS) entry which is preliminary data.</text>
</comment>
<organism evidence="1">
    <name type="scientific">mine drainage metagenome</name>
    <dbReference type="NCBI Taxonomy" id="410659"/>
    <lineage>
        <taxon>unclassified sequences</taxon>
        <taxon>metagenomes</taxon>
        <taxon>ecological metagenomes</taxon>
    </lineage>
</organism>
<name>E6QXG0_9ZZZZ</name>
<evidence type="ECO:0000313" key="1">
    <source>
        <dbReference type="EMBL" id="CBI11934.1"/>
    </source>
</evidence>
<protein>
    <submittedName>
        <fullName evidence="1">Uncharacterized protein</fullName>
    </submittedName>
</protein>
<dbReference type="AlphaFoldDB" id="E6QXG0"/>
<dbReference type="EMBL" id="CABR01000178">
    <property type="protein sequence ID" value="CBI11934.1"/>
    <property type="molecule type" value="Genomic_DNA"/>
</dbReference>
<sequence length="121" mass="13308">MWRQVYKWLLIYLLRWMGYWFDEMGSCGSFGTVFRVANDCNGVVCWFGIARGAIVHLVALSFDYGLESFRYLAGALAVWYSLSSVGSGKFTCCTEYCDGQAPIGLGNHCVACVVAADGDGD</sequence>
<accession>E6QXG0</accession>
<gene>
    <name evidence="1" type="ORF">CARN7_2786</name>
</gene>